<dbReference type="AlphaFoldDB" id="A0A3R7QWY4"/>
<reference evidence="2 3" key="1">
    <citation type="submission" date="2018-04" db="EMBL/GenBank/DDBJ databases">
        <authorList>
            <person name="Zhang X."/>
            <person name="Yuan J."/>
            <person name="Li F."/>
            <person name="Xiang J."/>
        </authorList>
    </citation>
    <scope>NUCLEOTIDE SEQUENCE [LARGE SCALE GENOMIC DNA]</scope>
    <source>
        <tissue evidence="2">Muscle</tissue>
    </source>
</reference>
<reference evidence="2 3" key="2">
    <citation type="submission" date="2019-01" db="EMBL/GenBank/DDBJ databases">
        <title>The decoding of complex shrimp genome reveals the adaptation for benthos swimmer, frequently molting mechanism and breeding impact on genome.</title>
        <authorList>
            <person name="Sun Y."/>
            <person name="Gao Y."/>
            <person name="Yu Y."/>
        </authorList>
    </citation>
    <scope>NUCLEOTIDE SEQUENCE [LARGE SCALE GENOMIC DNA]</scope>
    <source>
        <tissue evidence="2">Muscle</tissue>
    </source>
</reference>
<feature type="region of interest" description="Disordered" evidence="1">
    <location>
        <begin position="1"/>
        <end position="31"/>
    </location>
</feature>
<protein>
    <submittedName>
        <fullName evidence="2">Uncharacterized protein</fullName>
    </submittedName>
</protein>
<accession>A0A3R7QWY4</accession>
<evidence type="ECO:0000256" key="1">
    <source>
        <dbReference type="SAM" id="MobiDB-lite"/>
    </source>
</evidence>
<evidence type="ECO:0000313" key="3">
    <source>
        <dbReference type="Proteomes" id="UP000283509"/>
    </source>
</evidence>
<comment type="caution">
    <text evidence="2">The sequence shown here is derived from an EMBL/GenBank/DDBJ whole genome shotgun (WGS) entry which is preliminary data.</text>
</comment>
<organism evidence="2 3">
    <name type="scientific">Penaeus vannamei</name>
    <name type="common">Whiteleg shrimp</name>
    <name type="synonym">Litopenaeus vannamei</name>
    <dbReference type="NCBI Taxonomy" id="6689"/>
    <lineage>
        <taxon>Eukaryota</taxon>
        <taxon>Metazoa</taxon>
        <taxon>Ecdysozoa</taxon>
        <taxon>Arthropoda</taxon>
        <taxon>Crustacea</taxon>
        <taxon>Multicrustacea</taxon>
        <taxon>Malacostraca</taxon>
        <taxon>Eumalacostraca</taxon>
        <taxon>Eucarida</taxon>
        <taxon>Decapoda</taxon>
        <taxon>Dendrobranchiata</taxon>
        <taxon>Penaeoidea</taxon>
        <taxon>Penaeidae</taxon>
        <taxon>Penaeus</taxon>
    </lineage>
</organism>
<dbReference type="OrthoDB" id="7458733at2759"/>
<name>A0A3R7QWY4_PENVA</name>
<dbReference type="Proteomes" id="UP000283509">
    <property type="component" value="Unassembled WGS sequence"/>
</dbReference>
<dbReference type="EMBL" id="QCYY01001002">
    <property type="protein sequence ID" value="ROT81212.1"/>
    <property type="molecule type" value="Genomic_DNA"/>
</dbReference>
<evidence type="ECO:0000313" key="2">
    <source>
        <dbReference type="EMBL" id="ROT81212.1"/>
    </source>
</evidence>
<sequence>MSANATDGKCPGCHRISQRPPSGRGRPPPQGTRVAWALRKLVLWGCERPELNFENLEDYERFLGQVSLHLRHVLSAHCYDTVSNFILFSKEYVLAQEEYPDLEEFYRDYDPPILPGRYTCVGLACDLTTRLSALEVHYPGLKDSVYQVSCEEEVDNAEWYCSTEVPPVNTCEKEHVLVCVRIRLSGRAGVLLLDPGYHVGVPITVMEDGQAPQTGAIKANTARPEVVRTYRYSYWPDNPAFVSWEVTEEREGKAPHHHISLIHIARPFLSGVDVAERRNLVYPFKTLVGRDQNGRLTCGLYFPLRECSRTTVTLFYHVFGDLQQLKVPLTHFLEGDVLSVSTGALEEKVKAAVSGVARGMGRSGQDIRSSLVAVANLLHDSGLVKQLEDLNEAINDISKDN</sequence>
<keyword evidence="3" id="KW-1185">Reference proteome</keyword>
<proteinExistence type="predicted"/>
<gene>
    <name evidence="2" type="ORF">C7M84_000038</name>
</gene>